<evidence type="ECO:0000313" key="2">
    <source>
        <dbReference type="EMBL" id="OIQ50621.1"/>
    </source>
</evidence>
<dbReference type="InterPro" id="IPR018656">
    <property type="entry name" value="DUF2087"/>
</dbReference>
<dbReference type="OrthoDB" id="6867569at2"/>
<dbReference type="Pfam" id="PF09860">
    <property type="entry name" value="DUF2087"/>
    <property type="match status" value="1"/>
</dbReference>
<comment type="caution">
    <text evidence="2">The sequence shown here is derived from an EMBL/GenBank/DDBJ whole genome shotgun (WGS) entry which is preliminary data.</text>
</comment>
<dbReference type="RefSeq" id="WP_071546046.1">
    <property type="nucleotide sequence ID" value="NZ_LKAQ01000004.1"/>
</dbReference>
<proteinExistence type="predicted"/>
<keyword evidence="3" id="KW-1185">Reference proteome</keyword>
<reference evidence="2 3" key="1">
    <citation type="submission" date="2015-09" db="EMBL/GenBank/DDBJ databases">
        <title>Genome of Desulfovibrio dechloracetivorans BerOc1, a mercury methylating strain isolated from highly hydrocarbons and metals contaminated coastal sediments.</title>
        <authorList>
            <person name="Goni Urriza M."/>
            <person name="Gassie C."/>
            <person name="Bouchez O."/>
            <person name="Klopp C."/>
            <person name="Ranchou-Peyruse A."/>
            <person name="Remy G."/>
        </authorList>
    </citation>
    <scope>NUCLEOTIDE SEQUENCE [LARGE SCALE GENOMIC DNA]</scope>
    <source>
        <strain evidence="2 3">BerOc1</strain>
    </source>
</reference>
<evidence type="ECO:0000259" key="1">
    <source>
        <dbReference type="Pfam" id="PF09860"/>
    </source>
</evidence>
<sequence>MSKVPMPFYAGDVSALARTLRRKLKDAETVPGHVEMLNLLVKAEGYRNFQHFKAEFDARQAVEPPEARTAEVNLKRVAKVVRLFDKQGYLTRWPKKYSERLLCLWVMWSRITPRTDYNECEISELLEQQHLFEDHALLRRELADHRMVERTSDGSRYRRMETPPPAEAVEVFRQLR</sequence>
<name>A0A1J5MVP0_9BACT</name>
<protein>
    <recommendedName>
        <fullName evidence="1">DUF2087 domain-containing protein</fullName>
    </recommendedName>
</protein>
<organism evidence="2 3">
    <name type="scientific">Pseudodesulfovibrio hydrargyri</name>
    <dbReference type="NCBI Taxonomy" id="2125990"/>
    <lineage>
        <taxon>Bacteria</taxon>
        <taxon>Pseudomonadati</taxon>
        <taxon>Thermodesulfobacteriota</taxon>
        <taxon>Desulfovibrionia</taxon>
        <taxon>Desulfovibrionales</taxon>
        <taxon>Desulfovibrionaceae</taxon>
    </lineage>
</organism>
<accession>A0A1J5MVP0</accession>
<gene>
    <name evidence="2" type="ORF">BerOc1_02562</name>
</gene>
<feature type="domain" description="DUF2087" evidence="1">
    <location>
        <begin position="90"/>
        <end position="159"/>
    </location>
</feature>
<evidence type="ECO:0000313" key="3">
    <source>
        <dbReference type="Proteomes" id="UP000181901"/>
    </source>
</evidence>
<dbReference type="EMBL" id="LKAQ01000004">
    <property type="protein sequence ID" value="OIQ50621.1"/>
    <property type="molecule type" value="Genomic_DNA"/>
</dbReference>
<dbReference type="Proteomes" id="UP000181901">
    <property type="component" value="Unassembled WGS sequence"/>
</dbReference>
<dbReference type="AlphaFoldDB" id="A0A1J5MVP0"/>